<organism evidence="1 2">
    <name type="scientific">Stieleria varia</name>
    <dbReference type="NCBI Taxonomy" id="2528005"/>
    <lineage>
        <taxon>Bacteria</taxon>
        <taxon>Pseudomonadati</taxon>
        <taxon>Planctomycetota</taxon>
        <taxon>Planctomycetia</taxon>
        <taxon>Pirellulales</taxon>
        <taxon>Pirellulaceae</taxon>
        <taxon>Stieleria</taxon>
    </lineage>
</organism>
<reference evidence="1 2" key="1">
    <citation type="submission" date="2019-02" db="EMBL/GenBank/DDBJ databases">
        <title>Deep-cultivation of Planctomycetes and their phenomic and genomic characterization uncovers novel biology.</title>
        <authorList>
            <person name="Wiegand S."/>
            <person name="Jogler M."/>
            <person name="Boedeker C."/>
            <person name="Pinto D."/>
            <person name="Vollmers J."/>
            <person name="Rivas-Marin E."/>
            <person name="Kohn T."/>
            <person name="Peeters S.H."/>
            <person name="Heuer A."/>
            <person name="Rast P."/>
            <person name="Oberbeckmann S."/>
            <person name="Bunk B."/>
            <person name="Jeske O."/>
            <person name="Meyerdierks A."/>
            <person name="Storesund J.E."/>
            <person name="Kallscheuer N."/>
            <person name="Luecker S."/>
            <person name="Lage O.M."/>
            <person name="Pohl T."/>
            <person name="Merkel B.J."/>
            <person name="Hornburger P."/>
            <person name="Mueller R.-W."/>
            <person name="Bruemmer F."/>
            <person name="Labrenz M."/>
            <person name="Spormann A.M."/>
            <person name="Op Den Camp H."/>
            <person name="Overmann J."/>
            <person name="Amann R."/>
            <person name="Jetten M.S.M."/>
            <person name="Mascher T."/>
            <person name="Medema M.H."/>
            <person name="Devos D.P."/>
            <person name="Kaster A.-K."/>
            <person name="Ovreas L."/>
            <person name="Rohde M."/>
            <person name="Galperin M.Y."/>
            <person name="Jogler C."/>
        </authorList>
    </citation>
    <scope>NUCLEOTIDE SEQUENCE [LARGE SCALE GENOMIC DNA]</scope>
    <source>
        <strain evidence="1 2">Pla52n</strain>
    </source>
</reference>
<keyword evidence="2" id="KW-1185">Reference proteome</keyword>
<accession>A0A5C6B1M3</accession>
<gene>
    <name evidence="1" type="ORF">Pla52n_14420</name>
</gene>
<protein>
    <submittedName>
        <fullName evidence="1">Uncharacterized protein</fullName>
    </submittedName>
</protein>
<dbReference type="Proteomes" id="UP000320176">
    <property type="component" value="Unassembled WGS sequence"/>
</dbReference>
<evidence type="ECO:0000313" key="1">
    <source>
        <dbReference type="EMBL" id="TWU05727.1"/>
    </source>
</evidence>
<sequence length="109" mass="12575">MVISGRGRRFCSGQLHERRIVPVVAVLHKPHGQQLSRKPTFTSIFQWQSVFPGPSKPAESLRTGRGLPERPAKWKCWQIKTLTNPFLKRPLPLESFRVRDRYACSAPPW</sequence>
<dbReference type="AlphaFoldDB" id="A0A5C6B1M3"/>
<dbReference type="EMBL" id="SJPN01000002">
    <property type="protein sequence ID" value="TWU05727.1"/>
    <property type="molecule type" value="Genomic_DNA"/>
</dbReference>
<name>A0A5C6B1M3_9BACT</name>
<comment type="caution">
    <text evidence="1">The sequence shown here is derived from an EMBL/GenBank/DDBJ whole genome shotgun (WGS) entry which is preliminary data.</text>
</comment>
<proteinExistence type="predicted"/>
<evidence type="ECO:0000313" key="2">
    <source>
        <dbReference type="Proteomes" id="UP000320176"/>
    </source>
</evidence>